<dbReference type="EMBL" id="LRRQ01000076">
    <property type="protein sequence ID" value="OAM89829.1"/>
    <property type="molecule type" value="Genomic_DNA"/>
</dbReference>
<organism evidence="2 3">
    <name type="scientific">Termitidicoccus mucosus</name>
    <dbReference type="NCBI Taxonomy" id="1184151"/>
    <lineage>
        <taxon>Bacteria</taxon>
        <taxon>Pseudomonadati</taxon>
        <taxon>Verrucomicrobiota</taxon>
        <taxon>Opitutia</taxon>
        <taxon>Opitutales</taxon>
        <taxon>Opitutaceae</taxon>
        <taxon>Termitidicoccus</taxon>
    </lineage>
</organism>
<dbReference type="Proteomes" id="UP000078486">
    <property type="component" value="Unassembled WGS sequence"/>
</dbReference>
<name>A0A178IKW8_9BACT</name>
<dbReference type="PANTHER" id="PTHR43679:SF2">
    <property type="entry name" value="OCTANOYL-[GCVH]:PROTEIN N-OCTANOYLTRANSFERASE"/>
    <property type="match status" value="1"/>
</dbReference>
<accession>A0A178IKW8</accession>
<evidence type="ECO:0000259" key="1">
    <source>
        <dbReference type="PROSITE" id="PS51733"/>
    </source>
</evidence>
<sequence length="260" mass="28288">MKIAARDTGPGPVQLDLLPARHAGAAENMAVDFLLLKRYPDPARARFRHYGWHRPAFTFGYSQKIDFVRAQLPPDETVELCRRPTGGGVVDHRADWTYALVIPREHALSEAPAPESYRVVHACIAEVLLALGQPVVLKKSGDGPASGIEDTDTGIASPLRGPGVCFAQPELHDVVRADNAAKVAGAAQKRSREGLLFQGSIARDALDAGLDWEAFHAAFTDALARALGAEAAETPWPDFAEHELDGLVEHYTAPEWNEFR</sequence>
<dbReference type="SUPFAM" id="SSF55681">
    <property type="entry name" value="Class II aaRS and biotin synthetases"/>
    <property type="match status" value="1"/>
</dbReference>
<dbReference type="InterPro" id="IPR050664">
    <property type="entry name" value="Octanoyltrans_LipM/LipL"/>
</dbReference>
<reference evidence="2 3" key="1">
    <citation type="submission" date="2016-01" db="EMBL/GenBank/DDBJ databases">
        <title>High potential of lignocellulose degradation of a new Verrucomicrobia species.</title>
        <authorList>
            <person name="Wang Y."/>
            <person name="Shi Y."/>
            <person name="Qiu Z."/>
            <person name="Liu S."/>
            <person name="Yang H."/>
        </authorList>
    </citation>
    <scope>NUCLEOTIDE SEQUENCE [LARGE SCALE GENOMIC DNA]</scope>
    <source>
        <strain evidence="2 3">TSB47</strain>
    </source>
</reference>
<feature type="domain" description="BPL/LPL catalytic" evidence="1">
    <location>
        <begin position="41"/>
        <end position="231"/>
    </location>
</feature>
<dbReference type="Pfam" id="PF21948">
    <property type="entry name" value="LplA-B_cat"/>
    <property type="match status" value="1"/>
</dbReference>
<comment type="caution">
    <text evidence="2">The sequence shown here is derived from an EMBL/GenBank/DDBJ whole genome shotgun (WGS) entry which is preliminary data.</text>
</comment>
<keyword evidence="3" id="KW-1185">Reference proteome</keyword>
<dbReference type="PROSITE" id="PS51733">
    <property type="entry name" value="BPL_LPL_CATALYTIC"/>
    <property type="match status" value="1"/>
</dbReference>
<dbReference type="PANTHER" id="PTHR43679">
    <property type="entry name" value="OCTANOYLTRANSFERASE LIPM-RELATED"/>
    <property type="match status" value="1"/>
</dbReference>
<evidence type="ECO:0000313" key="3">
    <source>
        <dbReference type="Proteomes" id="UP000078486"/>
    </source>
</evidence>
<dbReference type="RefSeq" id="WP_068770288.1">
    <property type="nucleotide sequence ID" value="NZ_CP109796.1"/>
</dbReference>
<dbReference type="STRING" id="1184151.AW736_10930"/>
<dbReference type="AlphaFoldDB" id="A0A178IKW8"/>
<protein>
    <recommendedName>
        <fullName evidence="1">BPL/LPL catalytic domain-containing protein</fullName>
    </recommendedName>
</protein>
<gene>
    <name evidence="2" type="ORF">AW736_10930</name>
</gene>
<dbReference type="InterPro" id="IPR045864">
    <property type="entry name" value="aa-tRNA-synth_II/BPL/LPL"/>
</dbReference>
<proteinExistence type="predicted"/>
<dbReference type="InterPro" id="IPR004143">
    <property type="entry name" value="BPL_LPL_catalytic"/>
</dbReference>
<dbReference type="Gene3D" id="3.30.930.10">
    <property type="entry name" value="Bira Bifunctional Protein, Domain 2"/>
    <property type="match status" value="1"/>
</dbReference>
<evidence type="ECO:0000313" key="2">
    <source>
        <dbReference type="EMBL" id="OAM89829.1"/>
    </source>
</evidence>